<protein>
    <submittedName>
        <fullName evidence="1">Uncharacterized protein</fullName>
    </submittedName>
</protein>
<proteinExistence type="predicted"/>
<reference evidence="1 2" key="1">
    <citation type="submission" date="2021-03" db="EMBL/GenBank/DDBJ databases">
        <title>Whole genome shotgun sequence of Actinoplanes toevensis NBRC 105298.</title>
        <authorList>
            <person name="Komaki H."/>
            <person name="Tamura T."/>
        </authorList>
    </citation>
    <scope>NUCLEOTIDE SEQUENCE [LARGE SCALE GENOMIC DNA]</scope>
    <source>
        <strain evidence="1 2">NBRC 105298</strain>
    </source>
</reference>
<name>A0A919T4M6_9ACTN</name>
<evidence type="ECO:0000313" key="2">
    <source>
        <dbReference type="Proteomes" id="UP000677082"/>
    </source>
</evidence>
<sequence>MMTTERAFLVFPDGRVEEIDEEGETSGGWKTANLHADLAAAGYPPFREEGSPFDGGFDITVKDDNVTVHAYDEAGIPAAREMGPAGELFLAWLRDND</sequence>
<accession>A0A919T4M6</accession>
<gene>
    <name evidence="1" type="ORF">Ato02nite_005760</name>
</gene>
<dbReference type="AlphaFoldDB" id="A0A919T4M6"/>
<comment type="caution">
    <text evidence="1">The sequence shown here is derived from an EMBL/GenBank/DDBJ whole genome shotgun (WGS) entry which is preliminary data.</text>
</comment>
<evidence type="ECO:0000313" key="1">
    <source>
        <dbReference type="EMBL" id="GIM88783.1"/>
    </source>
</evidence>
<dbReference type="EMBL" id="BOQN01000007">
    <property type="protein sequence ID" value="GIM88783.1"/>
    <property type="molecule type" value="Genomic_DNA"/>
</dbReference>
<dbReference type="Proteomes" id="UP000677082">
    <property type="component" value="Unassembled WGS sequence"/>
</dbReference>
<keyword evidence="2" id="KW-1185">Reference proteome</keyword>
<organism evidence="1 2">
    <name type="scientific">Paractinoplanes toevensis</name>
    <dbReference type="NCBI Taxonomy" id="571911"/>
    <lineage>
        <taxon>Bacteria</taxon>
        <taxon>Bacillati</taxon>
        <taxon>Actinomycetota</taxon>
        <taxon>Actinomycetes</taxon>
        <taxon>Micromonosporales</taxon>
        <taxon>Micromonosporaceae</taxon>
        <taxon>Paractinoplanes</taxon>
    </lineage>
</organism>